<sequence>MSTESQKLDSKITAWLEQQRVKALKEAETENRVMSSRTVTISREFGCEGYPLAVALKEILEDASGDKWTIFDRNLIEKLEREYDLTKEFLEKLGEKASAVERLKAMLSRSWAKDNEDKFRMIADTIFSIASAGHAIIVGRGSAVIAQELPNCFHFRLIAPLEHRIKSYMLRTGCTKDDAASAVLEAHANTSTFSKDFLGVDLTDPLYYHAIFNTERMKLSSIAVAVSKVIGY</sequence>
<dbReference type="Gene3D" id="3.40.50.300">
    <property type="entry name" value="P-loop containing nucleotide triphosphate hydrolases"/>
    <property type="match status" value="1"/>
</dbReference>
<evidence type="ECO:0000313" key="2">
    <source>
        <dbReference type="Proteomes" id="UP000177583"/>
    </source>
</evidence>
<dbReference type="AlphaFoldDB" id="A0A1F6GM81"/>
<protein>
    <recommendedName>
        <fullName evidence="3">Cytidylate kinase</fullName>
    </recommendedName>
</protein>
<dbReference type="EMBL" id="MFNF01000060">
    <property type="protein sequence ID" value="OGG99225.1"/>
    <property type="molecule type" value="Genomic_DNA"/>
</dbReference>
<dbReference type="InterPro" id="IPR027417">
    <property type="entry name" value="P-loop_NTPase"/>
</dbReference>
<gene>
    <name evidence="1" type="ORF">A2557_10180</name>
</gene>
<dbReference type="Pfam" id="PF13189">
    <property type="entry name" value="Cytidylate_kin2"/>
    <property type="match status" value="1"/>
</dbReference>
<proteinExistence type="predicted"/>
<accession>A0A1F6GM81</accession>
<comment type="caution">
    <text evidence="1">The sequence shown here is derived from an EMBL/GenBank/DDBJ whole genome shotgun (WGS) entry which is preliminary data.</text>
</comment>
<reference evidence="1 2" key="1">
    <citation type="journal article" date="2016" name="Nat. Commun.">
        <title>Thousands of microbial genomes shed light on interconnected biogeochemical processes in an aquifer system.</title>
        <authorList>
            <person name="Anantharaman K."/>
            <person name="Brown C.T."/>
            <person name="Hug L.A."/>
            <person name="Sharon I."/>
            <person name="Castelle C.J."/>
            <person name="Probst A.J."/>
            <person name="Thomas B.C."/>
            <person name="Singh A."/>
            <person name="Wilkins M.J."/>
            <person name="Karaoz U."/>
            <person name="Brodie E.L."/>
            <person name="Williams K.H."/>
            <person name="Hubbard S.S."/>
            <person name="Banfield J.F."/>
        </authorList>
    </citation>
    <scope>NUCLEOTIDE SEQUENCE [LARGE SCALE GENOMIC DNA]</scope>
</reference>
<name>A0A1F6GM81_9PROT</name>
<dbReference type="Proteomes" id="UP000177583">
    <property type="component" value="Unassembled WGS sequence"/>
</dbReference>
<evidence type="ECO:0008006" key="3">
    <source>
        <dbReference type="Google" id="ProtNLM"/>
    </source>
</evidence>
<evidence type="ECO:0000313" key="1">
    <source>
        <dbReference type="EMBL" id="OGG99225.1"/>
    </source>
</evidence>
<organism evidence="1 2">
    <name type="scientific">Candidatus Lambdaproteobacteria bacterium RIFOXYD2_FULL_56_26</name>
    <dbReference type="NCBI Taxonomy" id="1817773"/>
    <lineage>
        <taxon>Bacteria</taxon>
        <taxon>Pseudomonadati</taxon>
        <taxon>Pseudomonadota</taxon>
        <taxon>Candidatus Lambdaproteobacteria</taxon>
    </lineage>
</organism>